<dbReference type="InterPro" id="IPR000887">
    <property type="entry name" value="Aldlse_KDPG_KHG"/>
</dbReference>
<name>A0ABY4E2B9_9NEIS</name>
<organism evidence="9 10">
    <name type="scientific">Vitreoscilla massiliensis</name>
    <dbReference type="NCBI Taxonomy" id="1689272"/>
    <lineage>
        <taxon>Bacteria</taxon>
        <taxon>Pseudomonadati</taxon>
        <taxon>Pseudomonadota</taxon>
        <taxon>Betaproteobacteria</taxon>
        <taxon>Neisseriales</taxon>
        <taxon>Neisseriaceae</taxon>
        <taxon>Vitreoscilla</taxon>
    </lineage>
</organism>
<comment type="similarity">
    <text evidence="3">Belongs to the KHG/KDPG aldolase family.</text>
</comment>
<gene>
    <name evidence="9" type="ORF">LVJ82_18405</name>
</gene>
<evidence type="ECO:0000256" key="3">
    <source>
        <dbReference type="ARBA" id="ARBA00006906"/>
    </source>
</evidence>
<sequence>MNTRELLALSPIVPVMVVTDLDDIVPAAQALFDGGIRAFEITLRTPMALEAIRVLNQALPAEAVVGAGTITNPAQLQDAIAAGARFGVSPGLTADLAQVIQATDLPFLPGIASASELMQALDWGFDTLKLFPAEAIGGVNLLKALAGPFAQARFCPTGGIHAGNAPDYLSLNNVLAVGGSWVLPQDKMLQHDWQGIRELAQAACALKA</sequence>
<dbReference type="PROSITE" id="PS00160">
    <property type="entry name" value="ALDOLASE_KDPG_KHG_2"/>
    <property type="match status" value="1"/>
</dbReference>
<protein>
    <recommendedName>
        <fullName evidence="5">2-dehydro-3-deoxy-phosphogluconate aldolase</fullName>
        <ecNumber evidence="5">4.1.2.14</ecNumber>
    </recommendedName>
</protein>
<evidence type="ECO:0000256" key="4">
    <source>
        <dbReference type="ARBA" id="ARBA00011233"/>
    </source>
</evidence>
<dbReference type="PANTHER" id="PTHR30246">
    <property type="entry name" value="2-KETO-3-DEOXY-6-PHOSPHOGLUCONATE ALDOLASE"/>
    <property type="match status" value="1"/>
</dbReference>
<evidence type="ECO:0000256" key="5">
    <source>
        <dbReference type="ARBA" id="ARBA00013063"/>
    </source>
</evidence>
<dbReference type="InterPro" id="IPR013785">
    <property type="entry name" value="Aldolase_TIM"/>
</dbReference>
<keyword evidence="10" id="KW-1185">Reference proteome</keyword>
<dbReference type="InterPro" id="IPR031337">
    <property type="entry name" value="KDPG/KHG_AS_1"/>
</dbReference>
<dbReference type="EC" id="4.1.2.14" evidence="5"/>
<evidence type="ECO:0000256" key="2">
    <source>
        <dbReference type="ARBA" id="ARBA00004736"/>
    </source>
</evidence>
<keyword evidence="6" id="KW-0456">Lyase</keyword>
<dbReference type="Proteomes" id="UP000832011">
    <property type="component" value="Chromosome"/>
</dbReference>
<evidence type="ECO:0000256" key="8">
    <source>
        <dbReference type="ARBA" id="ARBA00023277"/>
    </source>
</evidence>
<proteinExistence type="inferred from homology"/>
<evidence type="ECO:0000256" key="1">
    <source>
        <dbReference type="ARBA" id="ARBA00000654"/>
    </source>
</evidence>
<dbReference type="Gene3D" id="3.20.20.70">
    <property type="entry name" value="Aldolase class I"/>
    <property type="match status" value="1"/>
</dbReference>
<evidence type="ECO:0000256" key="7">
    <source>
        <dbReference type="ARBA" id="ARBA00023270"/>
    </source>
</evidence>
<dbReference type="NCBIfam" id="TIGR01182">
    <property type="entry name" value="eda"/>
    <property type="match status" value="1"/>
</dbReference>
<evidence type="ECO:0000313" key="10">
    <source>
        <dbReference type="Proteomes" id="UP000832011"/>
    </source>
</evidence>
<reference evidence="9 10" key="1">
    <citation type="journal article" date="2022" name="Res Sq">
        <title>Evolution of multicellular longitudinally dividing oral cavity symbionts (Neisseriaceae).</title>
        <authorList>
            <person name="Nyongesa S."/>
            <person name="Weber P."/>
            <person name="Bernet E."/>
            <person name="Pullido F."/>
            <person name="Nieckarz M."/>
            <person name="Delaby M."/>
            <person name="Nieves C."/>
            <person name="Viehboeck T."/>
            <person name="Krause N."/>
            <person name="Rivera-Millot A."/>
            <person name="Nakamura A."/>
            <person name="Vischer N."/>
            <person name="VanNieuwenhze M."/>
            <person name="Brun Y."/>
            <person name="Cava F."/>
            <person name="Bulgheresi S."/>
            <person name="Veyrier F."/>
        </authorList>
    </citation>
    <scope>NUCLEOTIDE SEQUENCE [LARGE SCALE GENOMIC DNA]</scope>
    <source>
        <strain evidence="9 10">SN4</strain>
    </source>
</reference>
<dbReference type="InterPro" id="IPR031338">
    <property type="entry name" value="KDPG/KHG_AS_2"/>
</dbReference>
<accession>A0ABY4E2B9</accession>
<dbReference type="Pfam" id="PF01081">
    <property type="entry name" value="Aldolase"/>
    <property type="match status" value="1"/>
</dbReference>
<dbReference type="NCBIfam" id="NF004325">
    <property type="entry name" value="PRK05718.1"/>
    <property type="match status" value="1"/>
</dbReference>
<evidence type="ECO:0000256" key="6">
    <source>
        <dbReference type="ARBA" id="ARBA00023239"/>
    </source>
</evidence>
<keyword evidence="7" id="KW-0704">Schiff base</keyword>
<dbReference type="PROSITE" id="PS00159">
    <property type="entry name" value="ALDOLASE_KDPG_KHG_1"/>
    <property type="match status" value="1"/>
</dbReference>
<dbReference type="PANTHER" id="PTHR30246:SF1">
    <property type="entry name" value="2-DEHYDRO-3-DEOXY-6-PHOSPHOGALACTONATE ALDOLASE-RELATED"/>
    <property type="match status" value="1"/>
</dbReference>
<comment type="subunit">
    <text evidence="4">Homotrimer.</text>
</comment>
<dbReference type="SUPFAM" id="SSF51569">
    <property type="entry name" value="Aldolase"/>
    <property type="match status" value="1"/>
</dbReference>
<dbReference type="CDD" id="cd00452">
    <property type="entry name" value="KDPG_aldolase"/>
    <property type="match status" value="1"/>
</dbReference>
<evidence type="ECO:0000313" key="9">
    <source>
        <dbReference type="EMBL" id="UOO89389.1"/>
    </source>
</evidence>
<dbReference type="EMBL" id="CP091511">
    <property type="protein sequence ID" value="UOO89389.1"/>
    <property type="molecule type" value="Genomic_DNA"/>
</dbReference>
<comment type="catalytic activity">
    <reaction evidence="1">
        <text>2-dehydro-3-deoxy-6-phospho-D-gluconate = D-glyceraldehyde 3-phosphate + pyruvate</text>
        <dbReference type="Rhea" id="RHEA:17089"/>
        <dbReference type="ChEBI" id="CHEBI:15361"/>
        <dbReference type="ChEBI" id="CHEBI:57569"/>
        <dbReference type="ChEBI" id="CHEBI:59776"/>
        <dbReference type="EC" id="4.1.2.14"/>
    </reaction>
</comment>
<comment type="pathway">
    <text evidence="2">Carbohydrate acid metabolism; 2-dehydro-3-deoxy-D-gluconate degradation; D-glyceraldehyde 3-phosphate and pyruvate from 2-dehydro-3-deoxy-D-gluconate: step 2/2.</text>
</comment>
<dbReference type="RefSeq" id="WP_058357086.1">
    <property type="nucleotide sequence ID" value="NZ_CABKVG010000010.1"/>
</dbReference>
<keyword evidence="8" id="KW-0119">Carbohydrate metabolism</keyword>